<evidence type="ECO:0000256" key="10">
    <source>
        <dbReference type="ARBA" id="ARBA00023136"/>
    </source>
</evidence>
<evidence type="ECO:0000256" key="1">
    <source>
        <dbReference type="ARBA" id="ARBA00001947"/>
    </source>
</evidence>
<keyword evidence="8 11" id="KW-1133">Transmembrane helix</keyword>
<comment type="caution">
    <text evidence="13">The sequence shown here is derived from an EMBL/GenBank/DDBJ whole genome shotgun (WGS) entry which is preliminary data.</text>
</comment>
<evidence type="ECO:0000256" key="11">
    <source>
        <dbReference type="RuleBase" id="RU362031"/>
    </source>
</evidence>
<keyword evidence="6 11" id="KW-0378">Hydrolase</keyword>
<evidence type="ECO:0000256" key="7">
    <source>
        <dbReference type="ARBA" id="ARBA00022833"/>
    </source>
</evidence>
<dbReference type="PANTHER" id="PTHR42837:SF2">
    <property type="entry name" value="MEMBRANE METALLOPROTEASE ARASP2, CHLOROPLASTIC-RELATED"/>
    <property type="match status" value="1"/>
</dbReference>
<accession>A0A933W7W5</accession>
<comment type="subcellular location">
    <subcellularLocation>
        <location evidence="2">Membrane</location>
        <topology evidence="2">Multi-pass membrane protein</topology>
    </subcellularLocation>
</comment>
<organism evidence="13 14">
    <name type="scientific">Eiseniibacteriota bacterium</name>
    <dbReference type="NCBI Taxonomy" id="2212470"/>
    <lineage>
        <taxon>Bacteria</taxon>
        <taxon>Candidatus Eiseniibacteriota</taxon>
    </lineage>
</organism>
<comment type="similarity">
    <text evidence="3 11">Belongs to the peptidase M50B family.</text>
</comment>
<dbReference type="EC" id="3.4.24.-" evidence="11"/>
<dbReference type="CDD" id="cd06163">
    <property type="entry name" value="S2P-M50_PDZ_RseP-like"/>
    <property type="match status" value="1"/>
</dbReference>
<name>A0A933W7W5_UNCEI</name>
<evidence type="ECO:0000256" key="9">
    <source>
        <dbReference type="ARBA" id="ARBA00023049"/>
    </source>
</evidence>
<evidence type="ECO:0000256" key="8">
    <source>
        <dbReference type="ARBA" id="ARBA00022989"/>
    </source>
</evidence>
<dbReference type="GO" id="GO:0016020">
    <property type="term" value="C:membrane"/>
    <property type="evidence" value="ECO:0007669"/>
    <property type="project" value="UniProtKB-SubCell"/>
</dbReference>
<feature type="transmembrane region" description="Helical" evidence="11">
    <location>
        <begin position="6"/>
        <end position="27"/>
    </location>
</feature>
<sequence length="458" mass="49538">MDLSTILPGILLLGIVIFFHELGHFLAAKWRGVTVLKFSLGMGPEMIGFTSGGTRYCFSWIPLGGFVQMAGDSPNEDGSLPEGGQEQFLTHHWFGRLIIAVAGPAANLVTAYVVMTSMCLIGLTQPDWPNVLGPVPDTTAAYAAGMREGDVVKRVGATTVRTWHDIDVAYEAHGESTALTFMLDRAGTEVALSVPGPQIKRTLADLMPQPSLPVVGTVLTGMPAYRGGVREGDTVVAVDGKPVRYFMDIGQGLRGKVDTPVKLTVERDGKPMDLTVTPLSQKGGADRQSAIIGIEAPRGLTWKQKFTLSEAVKAGFYGTGSLVSSVYGGMWMTVSRPLYYREYVGGPIFIAQMARDSARKGIDNYLYFLAMINIAIMAFNLLPIPLLDGGHILLALLEAVRRRSISARTYINFQKVGLVLVGTLFVLILSKDIVRPFQRMRALDKAPGETTTVAPSSR</sequence>
<dbReference type="GO" id="GO:0004222">
    <property type="term" value="F:metalloendopeptidase activity"/>
    <property type="evidence" value="ECO:0007669"/>
    <property type="project" value="InterPro"/>
</dbReference>
<evidence type="ECO:0000256" key="2">
    <source>
        <dbReference type="ARBA" id="ARBA00004141"/>
    </source>
</evidence>
<dbReference type="InterPro" id="IPR008915">
    <property type="entry name" value="Peptidase_M50"/>
</dbReference>
<dbReference type="InterPro" id="IPR001478">
    <property type="entry name" value="PDZ"/>
</dbReference>
<dbReference type="NCBIfam" id="TIGR00054">
    <property type="entry name" value="RIP metalloprotease RseP"/>
    <property type="match status" value="1"/>
</dbReference>
<evidence type="ECO:0000313" key="14">
    <source>
        <dbReference type="Proteomes" id="UP000696931"/>
    </source>
</evidence>
<dbReference type="PROSITE" id="PS50106">
    <property type="entry name" value="PDZ"/>
    <property type="match status" value="1"/>
</dbReference>
<dbReference type="Proteomes" id="UP000696931">
    <property type="component" value="Unassembled WGS sequence"/>
</dbReference>
<evidence type="ECO:0000256" key="6">
    <source>
        <dbReference type="ARBA" id="ARBA00022801"/>
    </source>
</evidence>
<dbReference type="SMART" id="SM00228">
    <property type="entry name" value="PDZ"/>
    <property type="match status" value="1"/>
</dbReference>
<dbReference type="InterPro" id="IPR036034">
    <property type="entry name" value="PDZ_sf"/>
</dbReference>
<keyword evidence="7 11" id="KW-0862">Zinc</keyword>
<dbReference type="EMBL" id="JACRIW010000038">
    <property type="protein sequence ID" value="MBI5168882.1"/>
    <property type="molecule type" value="Genomic_DNA"/>
</dbReference>
<dbReference type="Gene3D" id="2.30.42.10">
    <property type="match status" value="2"/>
</dbReference>
<dbReference type="SUPFAM" id="SSF50156">
    <property type="entry name" value="PDZ domain-like"/>
    <property type="match status" value="2"/>
</dbReference>
<evidence type="ECO:0000256" key="5">
    <source>
        <dbReference type="ARBA" id="ARBA00022692"/>
    </source>
</evidence>
<dbReference type="PANTHER" id="PTHR42837">
    <property type="entry name" value="REGULATOR OF SIGMA-E PROTEASE RSEP"/>
    <property type="match status" value="1"/>
</dbReference>
<feature type="transmembrane region" description="Helical" evidence="11">
    <location>
        <begin position="407"/>
        <end position="430"/>
    </location>
</feature>
<keyword evidence="10 11" id="KW-0472">Membrane</keyword>
<feature type="domain" description="PDZ" evidence="12">
    <location>
        <begin position="214"/>
        <end position="280"/>
    </location>
</feature>
<dbReference type="Pfam" id="PF17820">
    <property type="entry name" value="PDZ_6"/>
    <property type="match status" value="1"/>
</dbReference>
<dbReference type="CDD" id="cd23081">
    <property type="entry name" value="cpPDZ_EcRseP-like"/>
    <property type="match status" value="1"/>
</dbReference>
<keyword evidence="5 11" id="KW-0812">Transmembrane</keyword>
<evidence type="ECO:0000259" key="12">
    <source>
        <dbReference type="PROSITE" id="PS50106"/>
    </source>
</evidence>
<dbReference type="Pfam" id="PF02163">
    <property type="entry name" value="Peptidase_M50"/>
    <property type="match status" value="1"/>
</dbReference>
<dbReference type="GO" id="GO:0046872">
    <property type="term" value="F:metal ion binding"/>
    <property type="evidence" value="ECO:0007669"/>
    <property type="project" value="UniProtKB-KW"/>
</dbReference>
<evidence type="ECO:0000256" key="3">
    <source>
        <dbReference type="ARBA" id="ARBA00007931"/>
    </source>
</evidence>
<dbReference type="InterPro" id="IPR041489">
    <property type="entry name" value="PDZ_6"/>
</dbReference>
<dbReference type="AlphaFoldDB" id="A0A933W7W5"/>
<proteinExistence type="inferred from homology"/>
<keyword evidence="4" id="KW-0645">Protease</keyword>
<reference evidence="13" key="1">
    <citation type="submission" date="2020-07" db="EMBL/GenBank/DDBJ databases">
        <title>Huge and variable diversity of episymbiotic CPR bacteria and DPANN archaea in groundwater ecosystems.</title>
        <authorList>
            <person name="He C.Y."/>
            <person name="Keren R."/>
            <person name="Whittaker M."/>
            <person name="Farag I.F."/>
            <person name="Doudna J."/>
            <person name="Cate J.H.D."/>
            <person name="Banfield J.F."/>
        </authorList>
    </citation>
    <scope>NUCLEOTIDE SEQUENCE</scope>
    <source>
        <strain evidence="13">NC_groundwater_1813_Pr3_B-0.1um_71_17</strain>
    </source>
</reference>
<evidence type="ECO:0000313" key="13">
    <source>
        <dbReference type="EMBL" id="MBI5168882.1"/>
    </source>
</evidence>
<dbReference type="GO" id="GO:0006508">
    <property type="term" value="P:proteolysis"/>
    <property type="evidence" value="ECO:0007669"/>
    <property type="project" value="UniProtKB-KW"/>
</dbReference>
<feature type="transmembrane region" description="Helical" evidence="11">
    <location>
        <begin position="365"/>
        <end position="387"/>
    </location>
</feature>
<keyword evidence="9 11" id="KW-0482">Metalloprotease</keyword>
<comment type="cofactor">
    <cofactor evidence="1 11">
        <name>Zn(2+)</name>
        <dbReference type="ChEBI" id="CHEBI:29105"/>
    </cofactor>
</comment>
<keyword evidence="11" id="KW-0479">Metal-binding</keyword>
<gene>
    <name evidence="13" type="primary">rseP</name>
    <name evidence="13" type="ORF">HZA61_05315</name>
</gene>
<evidence type="ECO:0000256" key="4">
    <source>
        <dbReference type="ARBA" id="ARBA00022670"/>
    </source>
</evidence>
<dbReference type="InterPro" id="IPR004387">
    <property type="entry name" value="Pept_M50_Zn"/>
</dbReference>
<protein>
    <recommendedName>
        <fullName evidence="11">Zinc metalloprotease</fullName>
        <ecNumber evidence="11">3.4.24.-</ecNumber>
    </recommendedName>
</protein>